<keyword evidence="1" id="KW-1133">Transmembrane helix</keyword>
<comment type="caution">
    <text evidence="4">The sequence shown here is derived from an EMBL/GenBank/DDBJ whole genome shotgun (WGS) entry which is preliminary data.</text>
</comment>
<evidence type="ECO:0000256" key="2">
    <source>
        <dbReference type="SAM" id="SignalP"/>
    </source>
</evidence>
<feature type="transmembrane region" description="Helical" evidence="1">
    <location>
        <begin position="33"/>
        <end position="51"/>
    </location>
</feature>
<dbReference type="Pfam" id="PF05686">
    <property type="entry name" value="Glyco_transf_90"/>
    <property type="match status" value="1"/>
</dbReference>
<dbReference type="EMBL" id="QGDH01000011">
    <property type="protein sequence ID" value="RAR15513.1"/>
    <property type="molecule type" value="Genomic_DNA"/>
</dbReference>
<dbReference type="InterPro" id="IPR051091">
    <property type="entry name" value="O-Glucosyltr/Glycosyltrsf_90"/>
</dbReference>
<gene>
    <name evidence="4" type="ORF">DDE83_001154</name>
</gene>
<evidence type="ECO:0000313" key="5">
    <source>
        <dbReference type="Proteomes" id="UP000249619"/>
    </source>
</evidence>
<dbReference type="PANTHER" id="PTHR12203">
    <property type="entry name" value="KDEL LYS-ASP-GLU-LEU CONTAINING - RELATED"/>
    <property type="match status" value="1"/>
</dbReference>
<organism evidence="4 5">
    <name type="scientific">Stemphylium lycopersici</name>
    <name type="common">Tomato gray leaf spot disease fungus</name>
    <name type="synonym">Thyrospora lycopersici</name>
    <dbReference type="NCBI Taxonomy" id="183478"/>
    <lineage>
        <taxon>Eukaryota</taxon>
        <taxon>Fungi</taxon>
        <taxon>Dikarya</taxon>
        <taxon>Ascomycota</taxon>
        <taxon>Pezizomycotina</taxon>
        <taxon>Dothideomycetes</taxon>
        <taxon>Pleosporomycetidae</taxon>
        <taxon>Pleosporales</taxon>
        <taxon>Pleosporineae</taxon>
        <taxon>Pleosporaceae</taxon>
        <taxon>Stemphylium</taxon>
    </lineage>
</organism>
<dbReference type="AlphaFoldDB" id="A0A364NEF6"/>
<accession>A0A364NEF6</accession>
<dbReference type="InterPro" id="IPR006598">
    <property type="entry name" value="CAP10"/>
</dbReference>
<reference evidence="5" key="1">
    <citation type="submission" date="2018-05" db="EMBL/GenBank/DDBJ databases">
        <title>Draft genome sequence of Stemphylium lycopersici strain CIDEFI 213.</title>
        <authorList>
            <person name="Medina R."/>
            <person name="Franco M.E.E."/>
            <person name="Lucentini C.G."/>
            <person name="Saparrat M.C.N."/>
            <person name="Balatti P.A."/>
        </authorList>
    </citation>
    <scope>NUCLEOTIDE SEQUENCE [LARGE SCALE GENOMIC DNA]</scope>
    <source>
        <strain evidence="5">CIDEFI 213</strain>
    </source>
</reference>
<protein>
    <submittedName>
        <fullName evidence="4">Glycosyltransferase family 90 protein</fullName>
    </submittedName>
</protein>
<keyword evidence="5" id="KW-1185">Reference proteome</keyword>
<feature type="domain" description="Glycosyl transferase CAP10" evidence="3">
    <location>
        <begin position="284"/>
        <end position="556"/>
    </location>
</feature>
<feature type="chain" id="PRO_5016611794" evidence="2">
    <location>
        <begin position="24"/>
        <end position="563"/>
    </location>
</feature>
<keyword evidence="4" id="KW-0808">Transferase</keyword>
<keyword evidence="1" id="KW-0472">Membrane</keyword>
<dbReference type="GO" id="GO:0016740">
    <property type="term" value="F:transferase activity"/>
    <property type="evidence" value="ECO:0007669"/>
    <property type="project" value="UniProtKB-KW"/>
</dbReference>
<evidence type="ECO:0000259" key="3">
    <source>
        <dbReference type="SMART" id="SM00672"/>
    </source>
</evidence>
<name>A0A364NEF6_STELY</name>
<keyword evidence="2" id="KW-0732">Signal</keyword>
<sequence length="563" mass="65423">MKAVHWTAVFWLIAVLCLQQVVSQLPNSTKGRSVLYIFAIWPALSVMRIMPMKRQMFSISKVAWPHVLTDPTTTNPQHPIEELVLKARRHFARLQSQQSKTLRSATKEYQRRYAREPPPGFDKWFSYAMAAQSPLVDDFDMINESLKPFWRIDPHRLLENINYVVTIDDISLRKCGIANGRYKGGSNDWLVNDLGKLLHKVSDSIPKVDFVLNLLDEPRTITMWHKLNAYNTSSPSFENANHRSIWNITSSPCLAASAVEFSPTIFDHGLPFVQDMEHAKDICSHPEFELMYGLFSSPMTGLTTTAPVPILSQAAPSTFGDIVYPSPWYADKMDQGDYKEVEDPLWDEKANELYWAGSTTGSYSWNSSWQNSHRQRFVKLVKSINSTTHRYLKQSHDGEWTSYNAVEDHSSLFDVKFTAVLQCDDRDCEEQKVFFDPGKREERGRQFRSRFVFDIDGNSFSGRYYTLLQSKSAVLKQTILREWHDERLVPWVHYIPISLSMDELPEIMRYMTSHEDGKKRAREIADAGREWYRKALRKEDFTIYLYRLMLELARVLDPNREVE</sequence>
<dbReference type="SMART" id="SM00672">
    <property type="entry name" value="CAP10"/>
    <property type="match status" value="1"/>
</dbReference>
<evidence type="ECO:0000313" key="4">
    <source>
        <dbReference type="EMBL" id="RAR15513.1"/>
    </source>
</evidence>
<feature type="signal peptide" evidence="2">
    <location>
        <begin position="1"/>
        <end position="23"/>
    </location>
</feature>
<proteinExistence type="predicted"/>
<evidence type="ECO:0000256" key="1">
    <source>
        <dbReference type="SAM" id="Phobius"/>
    </source>
</evidence>
<dbReference type="Proteomes" id="UP000249619">
    <property type="component" value="Unassembled WGS sequence"/>
</dbReference>
<dbReference type="PANTHER" id="PTHR12203:SF61">
    <property type="entry name" value="CAPSULE PROTEIN"/>
    <property type="match status" value="1"/>
</dbReference>
<keyword evidence="1" id="KW-0812">Transmembrane</keyword>